<dbReference type="Pfam" id="PF01568">
    <property type="entry name" value="Molydop_binding"/>
    <property type="match status" value="1"/>
</dbReference>
<dbReference type="InterPro" id="IPR050123">
    <property type="entry name" value="Prok_molybdopt-oxidoreductase"/>
</dbReference>
<evidence type="ECO:0000256" key="6">
    <source>
        <dbReference type="SAM" id="MobiDB-lite"/>
    </source>
</evidence>
<organism evidence="8 9">
    <name type="scientific">Virgibacillus xinjiangensis</name>
    <dbReference type="NCBI Taxonomy" id="393090"/>
    <lineage>
        <taxon>Bacteria</taxon>
        <taxon>Bacillati</taxon>
        <taxon>Bacillota</taxon>
        <taxon>Bacilli</taxon>
        <taxon>Bacillales</taxon>
        <taxon>Bacillaceae</taxon>
        <taxon>Virgibacillus</taxon>
    </lineage>
</organism>
<accession>A0ABV7CVY0</accession>
<dbReference type="InterPro" id="IPR006963">
    <property type="entry name" value="Mopterin_OxRdtase_4Fe-4S_dom"/>
</dbReference>
<dbReference type="Pfam" id="PF00384">
    <property type="entry name" value="Molybdopterin"/>
    <property type="match status" value="1"/>
</dbReference>
<dbReference type="CDD" id="cd00508">
    <property type="entry name" value="MopB_CT_Fdh-Nap-like"/>
    <property type="match status" value="1"/>
</dbReference>
<protein>
    <submittedName>
        <fullName evidence="8">Molybdopterin oxidoreductase family protein</fullName>
    </submittedName>
</protein>
<keyword evidence="9" id="KW-1185">Reference proteome</keyword>
<dbReference type="InterPro" id="IPR006655">
    <property type="entry name" value="Mopterin_OxRdtase_prok_CS"/>
</dbReference>
<name>A0ABV7CVY0_9BACI</name>
<keyword evidence="2" id="KW-0004">4Fe-4S</keyword>
<evidence type="ECO:0000313" key="8">
    <source>
        <dbReference type="EMBL" id="MFC3040597.1"/>
    </source>
</evidence>
<comment type="caution">
    <text evidence="8">The sequence shown here is derived from an EMBL/GenBank/DDBJ whole genome shotgun (WGS) entry which is preliminary data.</text>
</comment>
<dbReference type="PROSITE" id="PS51257">
    <property type="entry name" value="PROKAR_LIPOPROTEIN"/>
    <property type="match status" value="1"/>
</dbReference>
<keyword evidence="4" id="KW-0408">Iron</keyword>
<keyword evidence="5" id="KW-0411">Iron-sulfur</keyword>
<feature type="domain" description="4Fe-4S Mo/W bis-MGD-type" evidence="7">
    <location>
        <begin position="19"/>
        <end position="75"/>
    </location>
</feature>
<comment type="cofactor">
    <cofactor evidence="1">
        <name>Mo-bis(molybdopterin guanine dinucleotide)</name>
        <dbReference type="ChEBI" id="CHEBI:60539"/>
    </cofactor>
</comment>
<evidence type="ECO:0000313" key="9">
    <source>
        <dbReference type="Proteomes" id="UP001595279"/>
    </source>
</evidence>
<evidence type="ECO:0000256" key="2">
    <source>
        <dbReference type="ARBA" id="ARBA00022485"/>
    </source>
</evidence>
<proteinExistence type="predicted"/>
<dbReference type="EMBL" id="JBHRSA010000041">
    <property type="protein sequence ID" value="MFC3040597.1"/>
    <property type="molecule type" value="Genomic_DNA"/>
</dbReference>
<dbReference type="Gene3D" id="3.40.228.10">
    <property type="entry name" value="Dimethylsulfoxide Reductase, domain 2"/>
    <property type="match status" value="1"/>
</dbReference>
<keyword evidence="3" id="KW-0479">Metal-binding</keyword>
<evidence type="ECO:0000256" key="1">
    <source>
        <dbReference type="ARBA" id="ARBA00001942"/>
    </source>
</evidence>
<evidence type="ECO:0000256" key="3">
    <source>
        <dbReference type="ARBA" id="ARBA00022723"/>
    </source>
</evidence>
<gene>
    <name evidence="8" type="ORF">ACFOGI_10100</name>
</gene>
<evidence type="ECO:0000256" key="4">
    <source>
        <dbReference type="ARBA" id="ARBA00023004"/>
    </source>
</evidence>
<dbReference type="SMART" id="SM00926">
    <property type="entry name" value="Molybdop_Fe4S4"/>
    <property type="match status" value="1"/>
</dbReference>
<dbReference type="PANTHER" id="PTHR43105">
    <property type="entry name" value="RESPIRATORY NITRATE REDUCTASE"/>
    <property type="match status" value="1"/>
</dbReference>
<evidence type="ECO:0000256" key="5">
    <source>
        <dbReference type="ARBA" id="ARBA00023014"/>
    </source>
</evidence>
<dbReference type="PANTHER" id="PTHR43105:SF10">
    <property type="entry name" value="NADH-QUINONE OXIDOREDUCTASE SUBUNIT G"/>
    <property type="match status" value="1"/>
</dbReference>
<dbReference type="Proteomes" id="UP001595279">
    <property type="component" value="Unassembled WGS sequence"/>
</dbReference>
<reference evidence="9" key="1">
    <citation type="journal article" date="2019" name="Int. J. Syst. Evol. Microbiol.">
        <title>The Global Catalogue of Microorganisms (GCM) 10K type strain sequencing project: providing services to taxonomists for standard genome sequencing and annotation.</title>
        <authorList>
            <consortium name="The Broad Institute Genomics Platform"/>
            <consortium name="The Broad Institute Genome Sequencing Center for Infectious Disease"/>
            <person name="Wu L."/>
            <person name="Ma J."/>
        </authorList>
    </citation>
    <scope>NUCLEOTIDE SEQUENCE [LARGE SCALE GENOMIC DNA]</scope>
    <source>
        <strain evidence="9">KCTC 13128</strain>
    </source>
</reference>
<sequence>MAWGEQKTDQNMDRKDAVDKWVHSTCNLCSIGCGCEIAVKDGKIAGVRGNKDHSINLGRLDPKAEYQWQPNNSPDRLLHPLIRNNQGNLEKATWEEAMDLMVQKAKEVIQKNGGDGVAIYSTGQGFLEDYYTIAKIGRAGIGTHLLDANTRLCTATTEWCLLESFGSDGVPASFEDVDIADTIMLFGHNPAETGSVFFERIMERKKRTGKPYLIVVDPRETLTAKEADLHLALKPATNVALMNGLIREIIDQGRLDKEFIGEHTVQFDEMKASVEEWTLEKTSRETGIEVEMLRMAAEQLGQTESLVSTTLQGAFQSSDATAACVAINNLHLMRGLIGKPGSGPLHMAGQPSSSGNRTVGGVGTYPGNRNPENPEHLREIAELWNVEESSLAVGPEKGIIKQIELMEKGQIGFFWNIHTNPLVSLPNLPRVKSAMEKAFVVVQDPFLTETTEVADIVLPPAMWGEKEGTMENADRTINLLRKAVEPPEGVKTDFEILLEFSRRMELEDKDGNPLVGYSTPEEAFEEWKQVSKGRPSDMSGMTYHLLEKKNGIRWPAPKDNPEGTVRLYEDGNFATTPEYCQSYGKDIVTGRPKTEKEFRSIQANGRAIFHPTHHMGSPEKPREEYPLWLNTGRLLWHWHTRTKTGRVADLDEKAPEAFVQLNKEDADALNIADGENVQVQSPRGAIQVPVKISKEVKQGEVFIPFHFGEWKNEKPANDLTGDVIDPLSHQPILKQSICRIEKTES</sequence>
<dbReference type="PROSITE" id="PS51669">
    <property type="entry name" value="4FE4S_MOW_BIS_MGD"/>
    <property type="match status" value="1"/>
</dbReference>
<dbReference type="Gene3D" id="2.20.25.90">
    <property type="entry name" value="ADC-like domains"/>
    <property type="match status" value="1"/>
</dbReference>
<dbReference type="Gene3D" id="2.40.40.20">
    <property type="match status" value="1"/>
</dbReference>
<dbReference type="InterPro" id="IPR009010">
    <property type="entry name" value="Asp_de-COase-like_dom_sf"/>
</dbReference>
<dbReference type="Pfam" id="PF04879">
    <property type="entry name" value="Molybdop_Fe4S4"/>
    <property type="match status" value="1"/>
</dbReference>
<evidence type="ECO:0000259" key="7">
    <source>
        <dbReference type="PROSITE" id="PS51669"/>
    </source>
</evidence>
<feature type="region of interest" description="Disordered" evidence="6">
    <location>
        <begin position="348"/>
        <end position="372"/>
    </location>
</feature>
<dbReference type="RefSeq" id="WP_390271979.1">
    <property type="nucleotide sequence ID" value="NZ_JBHRSA010000041.1"/>
</dbReference>
<dbReference type="SUPFAM" id="SSF50692">
    <property type="entry name" value="ADC-like"/>
    <property type="match status" value="1"/>
</dbReference>
<dbReference type="Gene3D" id="3.40.50.740">
    <property type="match status" value="1"/>
</dbReference>
<dbReference type="InterPro" id="IPR006657">
    <property type="entry name" value="MoPterin_dinucl-bd_dom"/>
</dbReference>
<dbReference type="InterPro" id="IPR006656">
    <property type="entry name" value="Mopterin_OxRdtase"/>
</dbReference>
<dbReference type="PROSITE" id="PS00932">
    <property type="entry name" value="MOLYBDOPTERIN_PROK_3"/>
    <property type="match status" value="1"/>
</dbReference>
<dbReference type="SUPFAM" id="SSF53706">
    <property type="entry name" value="Formate dehydrogenase/DMSO reductase, domains 1-3"/>
    <property type="match status" value="1"/>
</dbReference>